<evidence type="ECO:0000313" key="2">
    <source>
        <dbReference type="Proteomes" id="UP001519363"/>
    </source>
</evidence>
<organism evidence="1 2">
    <name type="scientific">Crossiella equi</name>
    <dbReference type="NCBI Taxonomy" id="130796"/>
    <lineage>
        <taxon>Bacteria</taxon>
        <taxon>Bacillati</taxon>
        <taxon>Actinomycetota</taxon>
        <taxon>Actinomycetes</taxon>
        <taxon>Pseudonocardiales</taxon>
        <taxon>Pseudonocardiaceae</taxon>
        <taxon>Crossiella</taxon>
    </lineage>
</organism>
<accession>A0ABS5AEE1</accession>
<protein>
    <submittedName>
        <fullName evidence="1">Uncharacterized protein</fullName>
    </submittedName>
</protein>
<comment type="caution">
    <text evidence="1">The sequence shown here is derived from an EMBL/GenBank/DDBJ whole genome shotgun (WGS) entry which is preliminary data.</text>
</comment>
<evidence type="ECO:0000313" key="1">
    <source>
        <dbReference type="EMBL" id="MBP2474617.1"/>
    </source>
</evidence>
<keyword evidence="2" id="KW-1185">Reference proteome</keyword>
<name>A0ABS5AEE1_9PSEU</name>
<gene>
    <name evidence="1" type="ORF">JOF53_003489</name>
</gene>
<dbReference type="EMBL" id="JAGIOO010000001">
    <property type="protein sequence ID" value="MBP2474617.1"/>
    <property type="molecule type" value="Genomic_DNA"/>
</dbReference>
<dbReference type="Proteomes" id="UP001519363">
    <property type="component" value="Unassembled WGS sequence"/>
</dbReference>
<proteinExistence type="predicted"/>
<reference evidence="1 2" key="1">
    <citation type="submission" date="2021-03" db="EMBL/GenBank/DDBJ databases">
        <title>Sequencing the genomes of 1000 actinobacteria strains.</title>
        <authorList>
            <person name="Klenk H.-P."/>
        </authorList>
    </citation>
    <scope>NUCLEOTIDE SEQUENCE [LARGE SCALE GENOMIC DNA]</scope>
    <source>
        <strain evidence="1 2">DSM 44580</strain>
    </source>
</reference>
<sequence>MTDWPIEDRHVALGPALAEAELAASGTTRG</sequence>